<feature type="transmembrane region" description="Helical" evidence="1">
    <location>
        <begin position="14"/>
        <end position="35"/>
    </location>
</feature>
<protein>
    <submittedName>
        <fullName evidence="2">Cl31697_1</fullName>
    </submittedName>
</protein>
<keyword evidence="1" id="KW-0812">Transmembrane</keyword>
<keyword evidence="1" id="KW-1133">Transmembrane helix</keyword>
<reference evidence="2" key="1">
    <citation type="submission" date="2014-09" db="EMBL/GenBank/DDBJ databases">
        <authorList>
            <person name="Magalhaes I.L.F."/>
            <person name="Oliveira U."/>
            <person name="Santos F.R."/>
            <person name="Vidigal T.H.D.A."/>
            <person name="Brescovit A.D."/>
            <person name="Santos A.J."/>
        </authorList>
    </citation>
    <scope>NUCLEOTIDE SEQUENCE</scope>
    <source>
        <tissue evidence="2">Shoot tissue taken approximately 20 cm above the soil surface</tissue>
    </source>
</reference>
<dbReference type="AlphaFoldDB" id="A0A0A9EAP4"/>
<sequence>MWIRIHSVSIDTEMLLFLPNLVLHLAFLFTLWCRISRFASRMLATIMIKVWIALVSYNTILNKVAPCHDRVASIATITTHKTTTCQ</sequence>
<name>A0A0A9EAP4_ARUDO</name>
<evidence type="ECO:0000313" key="2">
    <source>
        <dbReference type="EMBL" id="JAD97839.1"/>
    </source>
</evidence>
<evidence type="ECO:0000256" key="1">
    <source>
        <dbReference type="SAM" id="Phobius"/>
    </source>
</evidence>
<proteinExistence type="predicted"/>
<dbReference type="EMBL" id="GBRH01200056">
    <property type="protein sequence ID" value="JAD97839.1"/>
    <property type="molecule type" value="Transcribed_RNA"/>
</dbReference>
<accession>A0A0A9EAP4</accession>
<keyword evidence="1" id="KW-0472">Membrane</keyword>
<organism evidence="2">
    <name type="scientific">Arundo donax</name>
    <name type="common">Giant reed</name>
    <name type="synonym">Donax arundinaceus</name>
    <dbReference type="NCBI Taxonomy" id="35708"/>
    <lineage>
        <taxon>Eukaryota</taxon>
        <taxon>Viridiplantae</taxon>
        <taxon>Streptophyta</taxon>
        <taxon>Embryophyta</taxon>
        <taxon>Tracheophyta</taxon>
        <taxon>Spermatophyta</taxon>
        <taxon>Magnoliopsida</taxon>
        <taxon>Liliopsida</taxon>
        <taxon>Poales</taxon>
        <taxon>Poaceae</taxon>
        <taxon>PACMAD clade</taxon>
        <taxon>Arundinoideae</taxon>
        <taxon>Arundineae</taxon>
        <taxon>Arundo</taxon>
    </lineage>
</organism>
<reference evidence="2" key="2">
    <citation type="journal article" date="2015" name="Data Brief">
        <title>Shoot transcriptome of the giant reed, Arundo donax.</title>
        <authorList>
            <person name="Barrero R.A."/>
            <person name="Guerrero F.D."/>
            <person name="Moolhuijzen P."/>
            <person name="Goolsby J.A."/>
            <person name="Tidwell J."/>
            <person name="Bellgard S.E."/>
            <person name="Bellgard M.I."/>
        </authorList>
    </citation>
    <scope>NUCLEOTIDE SEQUENCE</scope>
    <source>
        <tissue evidence="2">Shoot tissue taken approximately 20 cm above the soil surface</tissue>
    </source>
</reference>